<proteinExistence type="predicted"/>
<dbReference type="EMBL" id="FTOJ01000001">
    <property type="protein sequence ID" value="SIS50161.1"/>
    <property type="molecule type" value="Genomic_DNA"/>
</dbReference>
<reference evidence="4" key="2">
    <citation type="submission" date="2017-01" db="EMBL/GenBank/DDBJ databases">
        <authorList>
            <person name="Varghese N."/>
            <person name="Submissions S."/>
        </authorList>
    </citation>
    <scope>NUCLEOTIDE SEQUENCE [LARGE SCALE GENOMIC DNA]</scope>
    <source>
        <strain evidence="4">DSM 21068</strain>
    </source>
</reference>
<dbReference type="AlphaFoldDB" id="A0A1N7JLM3"/>
<evidence type="ECO:0000313" key="4">
    <source>
        <dbReference type="Proteomes" id="UP000186246"/>
    </source>
</evidence>
<reference evidence="3" key="3">
    <citation type="submission" date="2017-01" db="EMBL/GenBank/DDBJ databases">
        <authorList>
            <person name="Mah S.A."/>
            <person name="Swanson W.J."/>
            <person name="Moy G.W."/>
            <person name="Vacquier V.D."/>
        </authorList>
    </citation>
    <scope>NUCLEOTIDE SEQUENCE [LARGE SCALE GENOMIC DNA]</scope>
    <source>
        <strain evidence="3">DSM 21068</strain>
    </source>
</reference>
<reference evidence="2 5" key="1">
    <citation type="submission" date="2016-11" db="EMBL/GenBank/DDBJ databases">
        <title>Whole genomes of Flavobacteriaceae.</title>
        <authorList>
            <person name="Stine C."/>
            <person name="Li C."/>
            <person name="Tadesse D."/>
        </authorList>
    </citation>
    <scope>NUCLEOTIDE SEQUENCE [LARGE SCALE GENOMIC DNA]</scope>
    <source>
        <strain evidence="2 5">DSM 21068</strain>
    </source>
</reference>
<evidence type="ECO:0000313" key="5">
    <source>
        <dbReference type="Proteomes" id="UP000238314"/>
    </source>
</evidence>
<gene>
    <name evidence="2" type="ORF">B0A70_13110</name>
    <name evidence="3" type="ORF">SAMN05421796_1017</name>
</gene>
<feature type="signal peptide" evidence="1">
    <location>
        <begin position="1"/>
        <end position="25"/>
    </location>
</feature>
<dbReference type="STRING" id="551459.SAMN05421796_1017"/>
<evidence type="ECO:0000256" key="1">
    <source>
        <dbReference type="SAM" id="SignalP"/>
    </source>
</evidence>
<evidence type="ECO:0000313" key="3">
    <source>
        <dbReference type="EMBL" id="SIS50161.1"/>
    </source>
</evidence>
<organism evidence="3 4">
    <name type="scientific">Chryseobacterium piscicola</name>
    <dbReference type="NCBI Taxonomy" id="551459"/>
    <lineage>
        <taxon>Bacteria</taxon>
        <taxon>Pseudomonadati</taxon>
        <taxon>Bacteroidota</taxon>
        <taxon>Flavobacteriia</taxon>
        <taxon>Flavobacteriales</taxon>
        <taxon>Weeksellaceae</taxon>
        <taxon>Chryseobacterium group</taxon>
        <taxon>Chryseobacterium</taxon>
    </lineage>
</organism>
<keyword evidence="1" id="KW-0732">Signal</keyword>
<name>A0A1N7JLM3_9FLAO</name>
<dbReference type="PROSITE" id="PS51257">
    <property type="entry name" value="PROKAR_LIPOPROTEIN"/>
    <property type="match status" value="1"/>
</dbReference>
<sequence>MKSTLMKTLLYAFVLVIFFSCNSNKNDEILTYTTDTTLGLSRVNLKEISNKIPVDKILKEKKNLQAEEKLFLQLVNKPGESGIDIDKPLYFIVDQGKTNSEFDAKAFMWINDKAKFQTSMSNLTKSKVTIDNKDNILINGQLVGNMKGEMAIMVSEKAYNPYGGYNSMNSSMPQGSERINAQYFTDFWARKGTKNAAIKEQINKSLVGDKDVSGWVNLAAVASFASKGYIETLAINKLIKDSGIGFDFNFDKGKAEMSTNTFFNSDMKKIVEKYYDKNKVNYDLVKNVELDNAKSYTIGFFSLDFMKYLVKEAGFEATINHYLASSNKSLEDITSTFTGDYAFVDFKVKQDTTDYYNYRSDNAIVLGFNPKNKATLTSLMDQYLTSAGKKYMVTDNEVIVSDNAEVLSQFQTKKEGKNASLDKKSGIMSYSWSDGKDYNQKENATVKIINMVNESKEEGGNLVSKSTFTLDKKDENALYYLLMND</sequence>
<evidence type="ECO:0008006" key="6">
    <source>
        <dbReference type="Google" id="ProtNLM"/>
    </source>
</evidence>
<dbReference type="EMBL" id="MUGO01000019">
    <property type="protein sequence ID" value="PQA91397.1"/>
    <property type="molecule type" value="Genomic_DNA"/>
</dbReference>
<keyword evidence="5" id="KW-1185">Reference proteome</keyword>
<evidence type="ECO:0000313" key="2">
    <source>
        <dbReference type="EMBL" id="PQA91397.1"/>
    </source>
</evidence>
<accession>A0A1N7JLM3</accession>
<feature type="chain" id="PRO_5044563591" description="DUF4836 domain-containing protein" evidence="1">
    <location>
        <begin position="26"/>
        <end position="485"/>
    </location>
</feature>
<protein>
    <recommendedName>
        <fullName evidence="6">DUF4836 domain-containing protein</fullName>
    </recommendedName>
</protein>
<dbReference type="Proteomes" id="UP000238314">
    <property type="component" value="Unassembled WGS sequence"/>
</dbReference>
<dbReference type="Proteomes" id="UP000186246">
    <property type="component" value="Unassembled WGS sequence"/>
</dbReference>